<name>A0AAE0VS28_9BIVA</name>
<keyword evidence="8" id="KW-1185">Reference proteome</keyword>
<evidence type="ECO:0000313" key="8">
    <source>
        <dbReference type="Proteomes" id="UP001195483"/>
    </source>
</evidence>
<dbReference type="PANTHER" id="PTHR11988">
    <property type="entry name" value="THYROTROPH EMBRYONIC FACTOR RELATED"/>
    <property type="match status" value="1"/>
</dbReference>
<keyword evidence="4" id="KW-0804">Transcription</keyword>
<comment type="subcellular location">
    <subcellularLocation>
        <location evidence="1">Nucleus</location>
    </subcellularLocation>
</comment>
<reference evidence="7" key="1">
    <citation type="journal article" date="2021" name="Genome Biol. Evol.">
        <title>A High-Quality Reference Genome for a Parasitic Bivalve with Doubly Uniparental Inheritance (Bivalvia: Unionida).</title>
        <authorList>
            <person name="Smith C.H."/>
        </authorList>
    </citation>
    <scope>NUCLEOTIDE SEQUENCE</scope>
    <source>
        <strain evidence="7">CHS0354</strain>
    </source>
</reference>
<keyword evidence="3" id="KW-0238">DNA-binding</keyword>
<dbReference type="EMBL" id="JAEAOA010001684">
    <property type="protein sequence ID" value="KAK3588553.1"/>
    <property type="molecule type" value="Genomic_DNA"/>
</dbReference>
<keyword evidence="5" id="KW-0539">Nucleus</keyword>
<evidence type="ECO:0000256" key="4">
    <source>
        <dbReference type="ARBA" id="ARBA00023163"/>
    </source>
</evidence>
<protein>
    <submittedName>
        <fullName evidence="7">Uncharacterized protein</fullName>
    </submittedName>
</protein>
<feature type="region of interest" description="Disordered" evidence="6">
    <location>
        <begin position="136"/>
        <end position="211"/>
    </location>
</feature>
<evidence type="ECO:0000256" key="6">
    <source>
        <dbReference type="SAM" id="MobiDB-lite"/>
    </source>
</evidence>
<dbReference type="GO" id="GO:0000978">
    <property type="term" value="F:RNA polymerase II cis-regulatory region sequence-specific DNA binding"/>
    <property type="evidence" value="ECO:0007669"/>
    <property type="project" value="TreeGrafter"/>
</dbReference>
<organism evidence="7 8">
    <name type="scientific">Potamilus streckersoni</name>
    <dbReference type="NCBI Taxonomy" id="2493646"/>
    <lineage>
        <taxon>Eukaryota</taxon>
        <taxon>Metazoa</taxon>
        <taxon>Spiralia</taxon>
        <taxon>Lophotrochozoa</taxon>
        <taxon>Mollusca</taxon>
        <taxon>Bivalvia</taxon>
        <taxon>Autobranchia</taxon>
        <taxon>Heteroconchia</taxon>
        <taxon>Palaeoheterodonta</taxon>
        <taxon>Unionida</taxon>
        <taxon>Unionoidea</taxon>
        <taxon>Unionidae</taxon>
        <taxon>Ambleminae</taxon>
        <taxon>Lampsilini</taxon>
        <taxon>Potamilus</taxon>
    </lineage>
</organism>
<gene>
    <name evidence="7" type="ORF">CHS0354_027779</name>
</gene>
<feature type="region of interest" description="Disordered" evidence="6">
    <location>
        <begin position="21"/>
        <end position="46"/>
    </location>
</feature>
<keyword evidence="2" id="KW-0805">Transcription regulation</keyword>
<sequence>MSLLGQPGLTLKALLENPDLQNPRFLNRNSSTKNDEDGSISPGINPTSAFLGPHLWDKTYTQDDLNLEFMDLDEFLSENGIPINPDSSDDGSPVPVSTHLANLSPTTSLIEVMLTDTVNNPSSLDMNIGSPADLLTPLYLDQEPSPQSLQPHNPEVHPCPTTSPREANDSPTSSPSHQTLLPSSDVGYKNSAVRENNVLQDTTEEKTSCEADCSKLKTKQQEEMYTAVIPGASSPGR</sequence>
<evidence type="ECO:0000256" key="5">
    <source>
        <dbReference type="ARBA" id="ARBA00023242"/>
    </source>
</evidence>
<comment type="caution">
    <text evidence="7">The sequence shown here is derived from an EMBL/GenBank/DDBJ whole genome shotgun (WGS) entry which is preliminary data.</text>
</comment>
<evidence type="ECO:0000313" key="7">
    <source>
        <dbReference type="EMBL" id="KAK3588553.1"/>
    </source>
</evidence>
<evidence type="ECO:0000256" key="2">
    <source>
        <dbReference type="ARBA" id="ARBA00023015"/>
    </source>
</evidence>
<dbReference type="AlphaFoldDB" id="A0AAE0VS28"/>
<dbReference type="GO" id="GO:0000981">
    <property type="term" value="F:DNA-binding transcription factor activity, RNA polymerase II-specific"/>
    <property type="evidence" value="ECO:0007669"/>
    <property type="project" value="TreeGrafter"/>
</dbReference>
<reference evidence="7" key="2">
    <citation type="journal article" date="2021" name="Genome Biol. Evol.">
        <title>Developing a high-quality reference genome for a parasitic bivalve with doubly uniparental inheritance (Bivalvia: Unionida).</title>
        <authorList>
            <person name="Smith C.H."/>
        </authorList>
    </citation>
    <scope>NUCLEOTIDE SEQUENCE</scope>
    <source>
        <strain evidence="7">CHS0354</strain>
        <tissue evidence="7">Mantle</tissue>
    </source>
</reference>
<feature type="region of interest" description="Disordered" evidence="6">
    <location>
        <begin position="80"/>
        <end position="100"/>
    </location>
</feature>
<accession>A0AAE0VS28</accession>
<dbReference type="InterPro" id="IPR040223">
    <property type="entry name" value="PAR_bZIP"/>
</dbReference>
<dbReference type="GO" id="GO:0005634">
    <property type="term" value="C:nucleus"/>
    <property type="evidence" value="ECO:0007669"/>
    <property type="project" value="UniProtKB-SubCell"/>
</dbReference>
<proteinExistence type="predicted"/>
<evidence type="ECO:0000256" key="1">
    <source>
        <dbReference type="ARBA" id="ARBA00004123"/>
    </source>
</evidence>
<reference evidence="7" key="3">
    <citation type="submission" date="2023-05" db="EMBL/GenBank/DDBJ databases">
        <authorList>
            <person name="Smith C.H."/>
        </authorList>
    </citation>
    <scope>NUCLEOTIDE SEQUENCE</scope>
    <source>
        <strain evidence="7">CHS0354</strain>
        <tissue evidence="7">Mantle</tissue>
    </source>
</reference>
<dbReference type="PANTHER" id="PTHR11988:SF27">
    <property type="entry name" value="GH27708P"/>
    <property type="match status" value="1"/>
</dbReference>
<feature type="compositionally biased region" description="Polar residues" evidence="6">
    <location>
        <begin position="160"/>
        <end position="182"/>
    </location>
</feature>
<evidence type="ECO:0000256" key="3">
    <source>
        <dbReference type="ARBA" id="ARBA00023125"/>
    </source>
</evidence>
<dbReference type="Proteomes" id="UP001195483">
    <property type="component" value="Unassembled WGS sequence"/>
</dbReference>